<dbReference type="FunFam" id="3.40.50.300:FF:000221">
    <property type="entry name" value="Multidrug ABC transporter ATP-binding protein"/>
    <property type="match status" value="1"/>
</dbReference>
<feature type="transmembrane region" description="Helical" evidence="9">
    <location>
        <begin position="259"/>
        <end position="281"/>
    </location>
</feature>
<keyword evidence="4 9" id="KW-0812">Transmembrane</keyword>
<evidence type="ECO:0000256" key="5">
    <source>
        <dbReference type="ARBA" id="ARBA00022741"/>
    </source>
</evidence>
<dbReference type="InterPro" id="IPR036640">
    <property type="entry name" value="ABC1_TM_sf"/>
</dbReference>
<dbReference type="SUPFAM" id="SSF90123">
    <property type="entry name" value="ABC transporter transmembrane region"/>
    <property type="match status" value="1"/>
</dbReference>
<keyword evidence="7 9" id="KW-1133">Transmembrane helix</keyword>
<evidence type="ECO:0000313" key="13">
    <source>
        <dbReference type="Proteomes" id="UP000316199"/>
    </source>
</evidence>
<sequence>MTDNSTDSEKKLTTLIGEVFGKNQFDDRVDTQPDILTRDMFRLLGRCVRLLFTVKKLLVIKFLLQLVLVFPVLLLPWMAKIVIDNVILQQPFGETAVSYPPFMNPIVNHVDGMAPMSIMFTLTVIYFLLLVVVGTRSSWTNAGLLQGQDAATKAENTLSFGYSTGGGIWGFFDFLVYVRLNQTVANRLRVRLFERLTHLPMTIHDDQRIGDSVYRVLYDCPEAADLSFRLTFQPFFAVLAVGINLYILQYSYGDVSPELIWIAWAMLPLFIIGTAPFSGALRRTNQNKRAAGAAATNAMEESINNVGAVQSLGGAKKEQKRFAERSAQTFLRERYAFAVLVATVSVLSTISGIAALYIYVLITDRIIEGILSPGDFAVLLGVYWGIAGSVMFFGMFWLKLQENAAAVRRVFFFLDFESERDHSGRLQLDQIREGVKFDGVSFRYGDHQNTLSEISLDLSLGELVAFVGPTGAGKTTLAYMIPYLLKPTSGRVLIDGKDLSEIDLDSLRTQVTYVFQEHLLLSESIRQNFLFVNPSATENQMMEALETAHCMEFIEKMPDKLDTILGRSGDTLSVGQQQRLSIARGLVRDSKILILDEPSAALDPQTEGKLVKALQSASKERLVIVIAHRLSTIRRADKIVFLEDGEVKDLGNHDSLMENPKGAYREFVELQGG</sequence>
<dbReference type="AlphaFoldDB" id="A0A520S445"/>
<feature type="transmembrane region" description="Helical" evidence="9">
    <location>
        <begin position="113"/>
        <end position="133"/>
    </location>
</feature>
<dbReference type="Pfam" id="PF00005">
    <property type="entry name" value="ABC_tran"/>
    <property type="match status" value="1"/>
</dbReference>
<keyword evidence="5" id="KW-0547">Nucleotide-binding</keyword>
<proteinExistence type="predicted"/>
<evidence type="ECO:0000313" key="12">
    <source>
        <dbReference type="EMBL" id="RZO77231.1"/>
    </source>
</evidence>
<dbReference type="GO" id="GO:0016887">
    <property type="term" value="F:ATP hydrolysis activity"/>
    <property type="evidence" value="ECO:0007669"/>
    <property type="project" value="InterPro"/>
</dbReference>
<dbReference type="SMART" id="SM00382">
    <property type="entry name" value="AAA"/>
    <property type="match status" value="1"/>
</dbReference>
<dbReference type="PANTHER" id="PTHR24221:SF654">
    <property type="entry name" value="ATP-BINDING CASSETTE SUB-FAMILY B MEMBER 6"/>
    <property type="match status" value="1"/>
</dbReference>
<keyword evidence="2" id="KW-0813">Transport</keyword>
<evidence type="ECO:0000256" key="4">
    <source>
        <dbReference type="ARBA" id="ARBA00022692"/>
    </source>
</evidence>
<evidence type="ECO:0000256" key="8">
    <source>
        <dbReference type="ARBA" id="ARBA00023136"/>
    </source>
</evidence>
<feature type="transmembrane region" description="Helical" evidence="9">
    <location>
        <begin position="335"/>
        <end position="362"/>
    </location>
</feature>
<dbReference type="GO" id="GO:0034040">
    <property type="term" value="F:ATPase-coupled lipid transmembrane transporter activity"/>
    <property type="evidence" value="ECO:0007669"/>
    <property type="project" value="TreeGrafter"/>
</dbReference>
<feature type="transmembrane region" description="Helical" evidence="9">
    <location>
        <begin position="235"/>
        <end position="253"/>
    </location>
</feature>
<comment type="caution">
    <text evidence="12">The sequence shown here is derived from an EMBL/GenBank/DDBJ whole genome shotgun (WGS) entry which is preliminary data.</text>
</comment>
<evidence type="ECO:0000256" key="9">
    <source>
        <dbReference type="SAM" id="Phobius"/>
    </source>
</evidence>
<feature type="transmembrane region" description="Helical" evidence="9">
    <location>
        <begin position="382"/>
        <end position="400"/>
    </location>
</feature>
<dbReference type="EMBL" id="SHAG01000004">
    <property type="protein sequence ID" value="RZO77231.1"/>
    <property type="molecule type" value="Genomic_DNA"/>
</dbReference>
<keyword evidence="3" id="KW-1003">Cell membrane</keyword>
<dbReference type="PROSITE" id="PS00211">
    <property type="entry name" value="ABC_TRANSPORTER_1"/>
    <property type="match status" value="1"/>
</dbReference>
<name>A0A520S445_9GAMM</name>
<accession>A0A520S445</accession>
<evidence type="ECO:0000256" key="2">
    <source>
        <dbReference type="ARBA" id="ARBA00022448"/>
    </source>
</evidence>
<reference evidence="12 13" key="1">
    <citation type="submission" date="2019-02" db="EMBL/GenBank/DDBJ databases">
        <title>Prokaryotic population dynamics and viral predation in marine succession experiment using metagenomics: the confinement effect.</title>
        <authorList>
            <person name="Haro-Moreno J.M."/>
            <person name="Rodriguez-Valera F."/>
            <person name="Lopez-Perez M."/>
        </authorList>
    </citation>
    <scope>NUCLEOTIDE SEQUENCE [LARGE SCALE GENOMIC DNA]</scope>
    <source>
        <strain evidence="12">MED-G157</strain>
    </source>
</reference>
<dbReference type="Gene3D" id="3.40.50.300">
    <property type="entry name" value="P-loop containing nucleotide triphosphate hydrolases"/>
    <property type="match status" value="1"/>
</dbReference>
<dbReference type="SUPFAM" id="SSF52540">
    <property type="entry name" value="P-loop containing nucleoside triphosphate hydrolases"/>
    <property type="match status" value="1"/>
</dbReference>
<comment type="subcellular location">
    <subcellularLocation>
        <location evidence="1">Cell membrane</location>
        <topology evidence="1">Multi-pass membrane protein</topology>
    </subcellularLocation>
</comment>
<evidence type="ECO:0000256" key="6">
    <source>
        <dbReference type="ARBA" id="ARBA00022840"/>
    </source>
</evidence>
<dbReference type="InterPro" id="IPR011527">
    <property type="entry name" value="ABC1_TM_dom"/>
</dbReference>
<dbReference type="CDD" id="cd07346">
    <property type="entry name" value="ABC_6TM_exporters"/>
    <property type="match status" value="1"/>
</dbReference>
<dbReference type="InterPro" id="IPR039421">
    <property type="entry name" value="Type_1_exporter"/>
</dbReference>
<dbReference type="PROSITE" id="PS50929">
    <property type="entry name" value="ABC_TM1F"/>
    <property type="match status" value="1"/>
</dbReference>
<evidence type="ECO:0000256" key="3">
    <source>
        <dbReference type="ARBA" id="ARBA00022475"/>
    </source>
</evidence>
<protein>
    <submittedName>
        <fullName evidence="12">ABC transporter ATP-binding protein</fullName>
    </submittedName>
</protein>
<dbReference type="PROSITE" id="PS50893">
    <property type="entry name" value="ABC_TRANSPORTER_2"/>
    <property type="match status" value="1"/>
</dbReference>
<feature type="transmembrane region" description="Helical" evidence="9">
    <location>
        <begin position="58"/>
        <end position="79"/>
    </location>
</feature>
<dbReference type="InterPro" id="IPR027417">
    <property type="entry name" value="P-loop_NTPase"/>
</dbReference>
<evidence type="ECO:0000259" key="10">
    <source>
        <dbReference type="PROSITE" id="PS50893"/>
    </source>
</evidence>
<dbReference type="InterPro" id="IPR003439">
    <property type="entry name" value="ABC_transporter-like_ATP-bd"/>
</dbReference>
<dbReference type="PANTHER" id="PTHR24221">
    <property type="entry name" value="ATP-BINDING CASSETTE SUB-FAMILY B"/>
    <property type="match status" value="1"/>
</dbReference>
<evidence type="ECO:0000256" key="7">
    <source>
        <dbReference type="ARBA" id="ARBA00022989"/>
    </source>
</evidence>
<dbReference type="Proteomes" id="UP000316199">
    <property type="component" value="Unassembled WGS sequence"/>
</dbReference>
<dbReference type="GO" id="GO:0005886">
    <property type="term" value="C:plasma membrane"/>
    <property type="evidence" value="ECO:0007669"/>
    <property type="project" value="UniProtKB-SubCell"/>
</dbReference>
<dbReference type="GO" id="GO:0005524">
    <property type="term" value="F:ATP binding"/>
    <property type="evidence" value="ECO:0007669"/>
    <property type="project" value="UniProtKB-KW"/>
</dbReference>
<keyword evidence="6 12" id="KW-0067">ATP-binding</keyword>
<feature type="domain" description="ABC transmembrane type-1" evidence="11">
    <location>
        <begin position="62"/>
        <end position="402"/>
    </location>
</feature>
<feature type="domain" description="ABC transporter" evidence="10">
    <location>
        <begin position="435"/>
        <end position="669"/>
    </location>
</feature>
<dbReference type="InterPro" id="IPR017871">
    <property type="entry name" value="ABC_transporter-like_CS"/>
</dbReference>
<dbReference type="GO" id="GO:0140359">
    <property type="term" value="F:ABC-type transporter activity"/>
    <property type="evidence" value="ECO:0007669"/>
    <property type="project" value="InterPro"/>
</dbReference>
<dbReference type="Pfam" id="PF00664">
    <property type="entry name" value="ABC_membrane"/>
    <property type="match status" value="1"/>
</dbReference>
<dbReference type="Gene3D" id="1.20.1560.10">
    <property type="entry name" value="ABC transporter type 1, transmembrane domain"/>
    <property type="match status" value="1"/>
</dbReference>
<dbReference type="InterPro" id="IPR003593">
    <property type="entry name" value="AAA+_ATPase"/>
</dbReference>
<keyword evidence="8 9" id="KW-0472">Membrane</keyword>
<evidence type="ECO:0000259" key="11">
    <source>
        <dbReference type="PROSITE" id="PS50929"/>
    </source>
</evidence>
<organism evidence="12 13">
    <name type="scientific">OM182 bacterium</name>
    <dbReference type="NCBI Taxonomy" id="2510334"/>
    <lineage>
        <taxon>Bacteria</taxon>
        <taxon>Pseudomonadati</taxon>
        <taxon>Pseudomonadota</taxon>
        <taxon>Gammaproteobacteria</taxon>
        <taxon>OMG group</taxon>
        <taxon>OM182 clade</taxon>
    </lineage>
</organism>
<gene>
    <name evidence="12" type="ORF">EVA68_02145</name>
</gene>
<evidence type="ECO:0000256" key="1">
    <source>
        <dbReference type="ARBA" id="ARBA00004651"/>
    </source>
</evidence>